<accession>A0A059XSP6</accession>
<gene>
    <name evidence="2" type="ORF">Y981_02530</name>
</gene>
<dbReference type="PROSITE" id="PS50943">
    <property type="entry name" value="HTH_CROC1"/>
    <property type="match status" value="1"/>
</dbReference>
<organism evidence="2 3">
    <name type="scientific">Leptospirillum ferriphilum YSK</name>
    <dbReference type="NCBI Taxonomy" id="1441628"/>
    <lineage>
        <taxon>Bacteria</taxon>
        <taxon>Pseudomonadati</taxon>
        <taxon>Nitrospirota</taxon>
        <taxon>Nitrospiria</taxon>
        <taxon>Nitrospirales</taxon>
        <taxon>Nitrospiraceae</taxon>
        <taxon>Leptospirillum</taxon>
    </lineage>
</organism>
<evidence type="ECO:0000313" key="3">
    <source>
        <dbReference type="Proteomes" id="UP000027059"/>
    </source>
</evidence>
<dbReference type="Gene3D" id="1.10.260.40">
    <property type="entry name" value="lambda repressor-like DNA-binding domains"/>
    <property type="match status" value="1"/>
</dbReference>
<name>A0A059XSP6_9BACT</name>
<proteinExistence type="predicted"/>
<sequence>MIYQKGIDNNWDPLGLGARIRHLRGNMSQTAFAELLGIRQEEISRFESGSRVPSVELLVRLSGIHKVTLDWLVMGGTSGGEGSVREEDTPLPQEKKLLDRFRRLGRRDRSLVLTIADRLKS</sequence>
<feature type="domain" description="HTH cro/C1-type" evidence="1">
    <location>
        <begin position="26"/>
        <end position="72"/>
    </location>
</feature>
<dbReference type="Proteomes" id="UP000027059">
    <property type="component" value="Chromosome"/>
</dbReference>
<dbReference type="InterPro" id="IPR010982">
    <property type="entry name" value="Lambda_DNA-bd_dom_sf"/>
</dbReference>
<dbReference type="SUPFAM" id="SSF47413">
    <property type="entry name" value="lambda repressor-like DNA-binding domains"/>
    <property type="match status" value="1"/>
</dbReference>
<protein>
    <submittedName>
        <fullName evidence="2">DNA-binding protein</fullName>
    </submittedName>
</protein>
<reference evidence="3" key="1">
    <citation type="submission" date="2014-02" db="EMBL/GenBank/DDBJ databases">
        <title>Complete genome sequence and comparative genomic analysis of the nitrogen-fixing bacterium Leptospirillum ferriphilum YSK.</title>
        <authorList>
            <person name="Guo X."/>
            <person name="Yin H."/>
            <person name="Liang Y."/>
            <person name="Hu Q."/>
            <person name="Ma L."/>
            <person name="Xiao Y."/>
            <person name="Zhang X."/>
            <person name="Qiu G."/>
            <person name="Liu X."/>
        </authorList>
    </citation>
    <scope>NUCLEOTIDE SEQUENCE [LARGE SCALE GENOMIC DNA]</scope>
    <source>
        <strain evidence="3">YSK</strain>
    </source>
</reference>
<reference evidence="2 3" key="2">
    <citation type="journal article" date="2015" name="Biomed. Res. Int.">
        <title>Effects of Arsenite Resistance on the Growth and Functional Gene Expression of Leptospirillum ferriphilum and Acidithiobacillus thiooxidans in Pure Culture and Coculture.</title>
        <authorList>
            <person name="Jiang H."/>
            <person name="Liang Y."/>
            <person name="Yin H."/>
            <person name="Xiao Y."/>
            <person name="Guo X."/>
            <person name="Xu Y."/>
            <person name="Hu Q."/>
            <person name="Liu H."/>
            <person name="Liu X."/>
        </authorList>
    </citation>
    <scope>NUCLEOTIDE SEQUENCE [LARGE SCALE GENOMIC DNA]</scope>
    <source>
        <strain evidence="2 3">YSK</strain>
    </source>
</reference>
<keyword evidence="3" id="KW-1185">Reference proteome</keyword>
<dbReference type="KEGG" id="lfp:Y981_02530"/>
<dbReference type="CDD" id="cd00093">
    <property type="entry name" value="HTH_XRE"/>
    <property type="match status" value="1"/>
</dbReference>
<dbReference type="InterPro" id="IPR001387">
    <property type="entry name" value="Cro/C1-type_HTH"/>
</dbReference>
<keyword evidence="2" id="KW-0238">DNA-binding</keyword>
<dbReference type="OrthoDB" id="2412668at2"/>
<evidence type="ECO:0000313" key="2">
    <source>
        <dbReference type="EMBL" id="AIA30090.1"/>
    </source>
</evidence>
<dbReference type="SMART" id="SM00530">
    <property type="entry name" value="HTH_XRE"/>
    <property type="match status" value="1"/>
</dbReference>
<dbReference type="RefSeq" id="WP_014960250.1">
    <property type="nucleotide sequence ID" value="NZ_CP007243.1"/>
</dbReference>
<evidence type="ECO:0000259" key="1">
    <source>
        <dbReference type="PROSITE" id="PS50943"/>
    </source>
</evidence>
<dbReference type="HOGENOM" id="CLU_066192_4_4_0"/>
<dbReference type="AlphaFoldDB" id="A0A059XSP6"/>
<dbReference type="EMBL" id="CP007243">
    <property type="protein sequence ID" value="AIA30090.1"/>
    <property type="molecule type" value="Genomic_DNA"/>
</dbReference>
<dbReference type="Pfam" id="PF01381">
    <property type="entry name" value="HTH_3"/>
    <property type="match status" value="1"/>
</dbReference>
<dbReference type="GO" id="GO:0003677">
    <property type="term" value="F:DNA binding"/>
    <property type="evidence" value="ECO:0007669"/>
    <property type="project" value="UniProtKB-KW"/>
</dbReference>